<evidence type="ECO:0000313" key="1">
    <source>
        <dbReference type="EMBL" id="TFK68415.1"/>
    </source>
</evidence>
<gene>
    <name evidence="1" type="ORF">BDN72DRAFT_679916</name>
</gene>
<dbReference type="EMBL" id="ML208352">
    <property type="protein sequence ID" value="TFK68415.1"/>
    <property type="molecule type" value="Genomic_DNA"/>
</dbReference>
<reference evidence="1 2" key="1">
    <citation type="journal article" date="2019" name="Nat. Ecol. Evol.">
        <title>Megaphylogeny resolves global patterns of mushroom evolution.</title>
        <authorList>
            <person name="Varga T."/>
            <person name="Krizsan K."/>
            <person name="Foldi C."/>
            <person name="Dima B."/>
            <person name="Sanchez-Garcia M."/>
            <person name="Sanchez-Ramirez S."/>
            <person name="Szollosi G.J."/>
            <person name="Szarkandi J.G."/>
            <person name="Papp V."/>
            <person name="Albert L."/>
            <person name="Andreopoulos W."/>
            <person name="Angelini C."/>
            <person name="Antonin V."/>
            <person name="Barry K.W."/>
            <person name="Bougher N.L."/>
            <person name="Buchanan P."/>
            <person name="Buyck B."/>
            <person name="Bense V."/>
            <person name="Catcheside P."/>
            <person name="Chovatia M."/>
            <person name="Cooper J."/>
            <person name="Damon W."/>
            <person name="Desjardin D."/>
            <person name="Finy P."/>
            <person name="Geml J."/>
            <person name="Haridas S."/>
            <person name="Hughes K."/>
            <person name="Justo A."/>
            <person name="Karasinski D."/>
            <person name="Kautmanova I."/>
            <person name="Kiss B."/>
            <person name="Kocsube S."/>
            <person name="Kotiranta H."/>
            <person name="LaButti K.M."/>
            <person name="Lechner B.E."/>
            <person name="Liimatainen K."/>
            <person name="Lipzen A."/>
            <person name="Lukacs Z."/>
            <person name="Mihaltcheva S."/>
            <person name="Morgado L.N."/>
            <person name="Niskanen T."/>
            <person name="Noordeloos M.E."/>
            <person name="Ohm R.A."/>
            <person name="Ortiz-Santana B."/>
            <person name="Ovrebo C."/>
            <person name="Racz N."/>
            <person name="Riley R."/>
            <person name="Savchenko A."/>
            <person name="Shiryaev A."/>
            <person name="Soop K."/>
            <person name="Spirin V."/>
            <person name="Szebenyi C."/>
            <person name="Tomsovsky M."/>
            <person name="Tulloss R.E."/>
            <person name="Uehling J."/>
            <person name="Grigoriev I.V."/>
            <person name="Vagvolgyi C."/>
            <person name="Papp T."/>
            <person name="Martin F.M."/>
            <person name="Miettinen O."/>
            <person name="Hibbett D.S."/>
            <person name="Nagy L.G."/>
        </authorList>
    </citation>
    <scope>NUCLEOTIDE SEQUENCE [LARGE SCALE GENOMIC DNA]</scope>
    <source>
        <strain evidence="1 2">NL-1719</strain>
    </source>
</reference>
<keyword evidence="2" id="KW-1185">Reference proteome</keyword>
<organism evidence="1 2">
    <name type="scientific">Pluteus cervinus</name>
    <dbReference type="NCBI Taxonomy" id="181527"/>
    <lineage>
        <taxon>Eukaryota</taxon>
        <taxon>Fungi</taxon>
        <taxon>Dikarya</taxon>
        <taxon>Basidiomycota</taxon>
        <taxon>Agaricomycotina</taxon>
        <taxon>Agaricomycetes</taxon>
        <taxon>Agaricomycetidae</taxon>
        <taxon>Agaricales</taxon>
        <taxon>Pluteineae</taxon>
        <taxon>Pluteaceae</taxon>
        <taxon>Pluteus</taxon>
    </lineage>
</organism>
<evidence type="ECO:0000313" key="2">
    <source>
        <dbReference type="Proteomes" id="UP000308600"/>
    </source>
</evidence>
<sequence length="108" mass="12354">MALPLRIPIIKKMTIFLPSALLFVVSEANPHPQPSAHYLHLISSRRAHCPCCCCCFVRDVGRGRTRELQKNNSHLMENVNITGRWPQDANHCGRLERHGSRRVMPGFR</sequence>
<protein>
    <submittedName>
        <fullName evidence="1">Uncharacterized protein</fullName>
    </submittedName>
</protein>
<name>A0ACD3ARS3_9AGAR</name>
<accession>A0ACD3ARS3</accession>
<dbReference type="Proteomes" id="UP000308600">
    <property type="component" value="Unassembled WGS sequence"/>
</dbReference>
<proteinExistence type="predicted"/>